<keyword evidence="1" id="KW-0812">Transmembrane</keyword>
<organism evidence="2 3">
    <name type="scientific">Blattamonas nauphoetae</name>
    <dbReference type="NCBI Taxonomy" id="2049346"/>
    <lineage>
        <taxon>Eukaryota</taxon>
        <taxon>Metamonada</taxon>
        <taxon>Preaxostyla</taxon>
        <taxon>Oxymonadida</taxon>
        <taxon>Blattamonas</taxon>
    </lineage>
</organism>
<feature type="transmembrane region" description="Helical" evidence="1">
    <location>
        <begin position="50"/>
        <end position="76"/>
    </location>
</feature>
<reference evidence="2 3" key="1">
    <citation type="journal article" date="2022" name="bioRxiv">
        <title>Genomics of Preaxostyla Flagellates Illuminates Evolutionary Transitions and the Path Towards Mitochondrial Loss.</title>
        <authorList>
            <person name="Novak L.V.F."/>
            <person name="Treitli S.C."/>
            <person name="Pyrih J."/>
            <person name="Halakuc P."/>
            <person name="Pipaliya S.V."/>
            <person name="Vacek V."/>
            <person name="Brzon O."/>
            <person name="Soukal P."/>
            <person name="Eme L."/>
            <person name="Dacks J.B."/>
            <person name="Karnkowska A."/>
            <person name="Elias M."/>
            <person name="Hampl V."/>
        </authorList>
    </citation>
    <scope>NUCLEOTIDE SEQUENCE [LARGE SCALE GENOMIC DNA]</scope>
    <source>
        <strain evidence="2">NAU3</strain>
        <tissue evidence="2">Gut</tissue>
    </source>
</reference>
<accession>A0ABQ9YKG3</accession>
<protein>
    <submittedName>
        <fullName evidence="2">Uncharacterized protein</fullName>
    </submittedName>
</protein>
<keyword evidence="1" id="KW-0472">Membrane</keyword>
<proteinExistence type="predicted"/>
<keyword evidence="1" id="KW-1133">Transmembrane helix</keyword>
<keyword evidence="3" id="KW-1185">Reference proteome</keyword>
<dbReference type="EMBL" id="JARBJD010000003">
    <property type="protein sequence ID" value="KAK2964146.1"/>
    <property type="molecule type" value="Genomic_DNA"/>
</dbReference>
<comment type="caution">
    <text evidence="2">The sequence shown here is derived from an EMBL/GenBank/DDBJ whole genome shotgun (WGS) entry which is preliminary data.</text>
</comment>
<evidence type="ECO:0000256" key="1">
    <source>
        <dbReference type="SAM" id="Phobius"/>
    </source>
</evidence>
<dbReference type="Proteomes" id="UP001281761">
    <property type="component" value="Unassembled WGS sequence"/>
</dbReference>
<evidence type="ECO:0000313" key="3">
    <source>
        <dbReference type="Proteomes" id="UP001281761"/>
    </source>
</evidence>
<name>A0ABQ9YKG3_9EUKA</name>
<evidence type="ECO:0000313" key="2">
    <source>
        <dbReference type="EMBL" id="KAK2964146.1"/>
    </source>
</evidence>
<gene>
    <name evidence="2" type="ORF">BLNAU_677</name>
</gene>
<feature type="transmembrane region" description="Helical" evidence="1">
    <location>
        <begin position="7"/>
        <end position="30"/>
    </location>
</feature>
<sequence>MGRGCPCCLGWVLVLLGIFSFISSLTHYAINIQEKSEKFGLHSFINDVAFLNASILVCGAFFIFALTCLYPTNYVVTKYDIIEKKK</sequence>